<proteinExistence type="predicted"/>
<evidence type="ECO:0000313" key="1">
    <source>
        <dbReference type="EMBL" id="MED6261389.1"/>
    </source>
</evidence>
<reference evidence="1 2" key="1">
    <citation type="submission" date="2021-07" db="EMBL/GenBank/DDBJ databases">
        <authorList>
            <person name="Palmer J.M."/>
        </authorList>
    </citation>
    <scope>NUCLEOTIDE SEQUENCE [LARGE SCALE GENOMIC DNA]</scope>
    <source>
        <strain evidence="1 2">AT_MEX2019</strain>
        <tissue evidence="1">Muscle</tissue>
    </source>
</reference>
<name>A0ABU7CHR8_9TELE</name>
<comment type="caution">
    <text evidence="1">The sequence shown here is derived from an EMBL/GenBank/DDBJ whole genome shotgun (WGS) entry which is preliminary data.</text>
</comment>
<sequence>MNHLFIKAEKSIRRIAFTCSFPASSLIMPHQLLLFTCLYKQHSGRQAVPDYRKPCDFSEPALGTSYIHLPSDFLTSTLLLPPDYHSLPNPWIRLPEPACPFMTLLLCPDR</sequence>
<accession>A0ABU7CHR8</accession>
<dbReference type="EMBL" id="JAHUTI010090012">
    <property type="protein sequence ID" value="MED6261389.1"/>
    <property type="molecule type" value="Genomic_DNA"/>
</dbReference>
<evidence type="ECO:0000313" key="2">
    <source>
        <dbReference type="Proteomes" id="UP001345963"/>
    </source>
</evidence>
<keyword evidence="2" id="KW-1185">Reference proteome</keyword>
<dbReference type="Proteomes" id="UP001345963">
    <property type="component" value="Unassembled WGS sequence"/>
</dbReference>
<protein>
    <submittedName>
        <fullName evidence="1">Uncharacterized protein</fullName>
    </submittedName>
</protein>
<organism evidence="1 2">
    <name type="scientific">Ataeniobius toweri</name>
    <dbReference type="NCBI Taxonomy" id="208326"/>
    <lineage>
        <taxon>Eukaryota</taxon>
        <taxon>Metazoa</taxon>
        <taxon>Chordata</taxon>
        <taxon>Craniata</taxon>
        <taxon>Vertebrata</taxon>
        <taxon>Euteleostomi</taxon>
        <taxon>Actinopterygii</taxon>
        <taxon>Neopterygii</taxon>
        <taxon>Teleostei</taxon>
        <taxon>Neoteleostei</taxon>
        <taxon>Acanthomorphata</taxon>
        <taxon>Ovalentaria</taxon>
        <taxon>Atherinomorphae</taxon>
        <taxon>Cyprinodontiformes</taxon>
        <taxon>Goodeidae</taxon>
        <taxon>Ataeniobius</taxon>
    </lineage>
</organism>
<gene>
    <name evidence="1" type="ORF">ATANTOWER_004601</name>
</gene>